<keyword evidence="2" id="KW-1185">Reference proteome</keyword>
<reference evidence="2" key="1">
    <citation type="journal article" date="2019" name="Int. J. Syst. Evol. Microbiol.">
        <title>The Global Catalogue of Microorganisms (GCM) 10K type strain sequencing project: providing services to taxonomists for standard genome sequencing and annotation.</title>
        <authorList>
            <consortium name="The Broad Institute Genomics Platform"/>
            <consortium name="The Broad Institute Genome Sequencing Center for Infectious Disease"/>
            <person name="Wu L."/>
            <person name="Ma J."/>
        </authorList>
    </citation>
    <scope>NUCLEOTIDE SEQUENCE [LARGE SCALE GENOMIC DNA]</scope>
    <source>
        <strain evidence="2">JCM 17440</strain>
    </source>
</reference>
<name>A0ABP8BTW9_9ACTN</name>
<evidence type="ECO:0000313" key="1">
    <source>
        <dbReference type="EMBL" id="GAA4226106.1"/>
    </source>
</evidence>
<comment type="caution">
    <text evidence="1">The sequence shown here is derived from an EMBL/GenBank/DDBJ whole genome shotgun (WGS) entry which is preliminary data.</text>
</comment>
<accession>A0ABP8BTW9</accession>
<proteinExistence type="predicted"/>
<dbReference type="Proteomes" id="UP001501710">
    <property type="component" value="Unassembled WGS sequence"/>
</dbReference>
<protein>
    <submittedName>
        <fullName evidence="1">Uncharacterized protein</fullName>
    </submittedName>
</protein>
<organism evidence="1 2">
    <name type="scientific">Actinomadura meridiana</name>
    <dbReference type="NCBI Taxonomy" id="559626"/>
    <lineage>
        <taxon>Bacteria</taxon>
        <taxon>Bacillati</taxon>
        <taxon>Actinomycetota</taxon>
        <taxon>Actinomycetes</taxon>
        <taxon>Streptosporangiales</taxon>
        <taxon>Thermomonosporaceae</taxon>
        <taxon>Actinomadura</taxon>
    </lineage>
</organism>
<dbReference type="RefSeq" id="WP_344890435.1">
    <property type="nucleotide sequence ID" value="NZ_BAABAS010000004.1"/>
</dbReference>
<evidence type="ECO:0000313" key="2">
    <source>
        <dbReference type="Proteomes" id="UP001501710"/>
    </source>
</evidence>
<gene>
    <name evidence="1" type="ORF">GCM10022254_09970</name>
</gene>
<dbReference type="EMBL" id="BAABAS010000004">
    <property type="protein sequence ID" value="GAA4226106.1"/>
    <property type="molecule type" value="Genomic_DNA"/>
</dbReference>
<sequence>MAKQGGLGDNFYWGGVDLSGDVGAIGRVGGGLTGTQDVTGINKFAFERRGLLRDGGMEWTSFLNPAAAAAHPTLSTRPTTDEHATYFRGTTLGNPAASLVAKQINYDPTRGADGSLTIAVQALANGYGLEWGVQLTAGKRSDTTATNGTSVDFAAAGTHGLQAWLHVFSFTGTSCTVKLQSSSDNGSTDAFADVTGGGFTAATGVTSERITVSGNVERYLRAVTTGTFTECTFAVQVTVNATAVVF</sequence>